<keyword evidence="1" id="KW-1133">Transmembrane helix</keyword>
<dbReference type="EMBL" id="PCTA01000010">
    <property type="protein sequence ID" value="PIP61852.1"/>
    <property type="molecule type" value="Genomic_DNA"/>
</dbReference>
<feature type="transmembrane region" description="Helical" evidence="1">
    <location>
        <begin position="15"/>
        <end position="36"/>
    </location>
</feature>
<keyword evidence="1" id="KW-0472">Membrane</keyword>
<reference evidence="3 4" key="1">
    <citation type="submission" date="2017-09" db="EMBL/GenBank/DDBJ databases">
        <title>Depth-based differentiation of microbial function through sediment-hosted aquifers and enrichment of novel symbionts in the deep terrestrial subsurface.</title>
        <authorList>
            <person name="Probst A.J."/>
            <person name="Ladd B."/>
            <person name="Jarett J.K."/>
            <person name="Geller-Mcgrath D.E."/>
            <person name="Sieber C.M."/>
            <person name="Emerson J.B."/>
            <person name="Anantharaman K."/>
            <person name="Thomas B.C."/>
            <person name="Malmstrom R."/>
            <person name="Stieglmeier M."/>
            <person name="Klingl A."/>
            <person name="Woyke T."/>
            <person name="Ryan C.M."/>
            <person name="Banfield J.F."/>
        </authorList>
    </citation>
    <scope>NUCLEOTIDE SEQUENCE [LARGE SCALE GENOMIC DNA]</scope>
    <source>
        <strain evidence="3">CG22_combo_CG10-13_8_21_14_all_38_20</strain>
    </source>
</reference>
<name>A0A2H0BVZ2_9BACT</name>
<dbReference type="Gene3D" id="3.10.350.10">
    <property type="entry name" value="LysM domain"/>
    <property type="match status" value="2"/>
</dbReference>
<evidence type="ECO:0000313" key="4">
    <source>
        <dbReference type="Proteomes" id="UP000231246"/>
    </source>
</evidence>
<protein>
    <recommendedName>
        <fullName evidence="2">LysM domain-containing protein</fullName>
    </recommendedName>
</protein>
<gene>
    <name evidence="3" type="ORF">COW99_01345</name>
</gene>
<dbReference type="CDD" id="cd00118">
    <property type="entry name" value="LysM"/>
    <property type="match status" value="1"/>
</dbReference>
<dbReference type="InterPro" id="IPR018392">
    <property type="entry name" value="LysM"/>
</dbReference>
<sequence>MFEELKERLNLKENYVSMGLGLLVVILIGVAIFNSVTGRGGEIDKDATASGSDATDSAMMANLPEKYTLLEGEDLWSVSVKLYGSGYNWVDLVEANKIANPDNVEVGMELVVPKVTPRPKPDGPVVQVYTVSKGETLFMVAEKMYGNGEKWMVIARANNLRNANRIEVGQKLVIPSL</sequence>
<dbReference type="PANTHER" id="PTHR34700:SF4">
    <property type="entry name" value="PHAGE-LIKE ELEMENT PBSX PROTEIN XKDP"/>
    <property type="match status" value="1"/>
</dbReference>
<dbReference type="PROSITE" id="PS51782">
    <property type="entry name" value="LYSM"/>
    <property type="match status" value="2"/>
</dbReference>
<feature type="domain" description="LysM" evidence="2">
    <location>
        <begin position="65"/>
        <end position="112"/>
    </location>
</feature>
<dbReference type="InterPro" id="IPR036779">
    <property type="entry name" value="LysM_dom_sf"/>
</dbReference>
<dbReference type="SUPFAM" id="SSF54106">
    <property type="entry name" value="LysM domain"/>
    <property type="match status" value="2"/>
</dbReference>
<evidence type="ECO:0000256" key="1">
    <source>
        <dbReference type="SAM" id="Phobius"/>
    </source>
</evidence>
<evidence type="ECO:0000313" key="3">
    <source>
        <dbReference type="EMBL" id="PIP61852.1"/>
    </source>
</evidence>
<feature type="domain" description="LysM" evidence="2">
    <location>
        <begin position="127"/>
        <end position="174"/>
    </location>
</feature>
<proteinExistence type="predicted"/>
<dbReference type="Pfam" id="PF01476">
    <property type="entry name" value="LysM"/>
    <property type="match status" value="2"/>
</dbReference>
<organism evidence="3 4">
    <name type="scientific">Candidatus Roizmanbacteria bacterium CG22_combo_CG10-13_8_21_14_all_38_20</name>
    <dbReference type="NCBI Taxonomy" id="1974862"/>
    <lineage>
        <taxon>Bacteria</taxon>
        <taxon>Candidatus Roizmaniibacteriota</taxon>
    </lineage>
</organism>
<dbReference type="Proteomes" id="UP000231246">
    <property type="component" value="Unassembled WGS sequence"/>
</dbReference>
<keyword evidence="1" id="KW-0812">Transmembrane</keyword>
<accession>A0A2H0BVZ2</accession>
<evidence type="ECO:0000259" key="2">
    <source>
        <dbReference type="PROSITE" id="PS51782"/>
    </source>
</evidence>
<dbReference type="AlphaFoldDB" id="A0A2H0BVZ2"/>
<comment type="caution">
    <text evidence="3">The sequence shown here is derived from an EMBL/GenBank/DDBJ whole genome shotgun (WGS) entry which is preliminary data.</text>
</comment>
<dbReference type="SMART" id="SM00257">
    <property type="entry name" value="LysM"/>
    <property type="match status" value="2"/>
</dbReference>
<dbReference type="InterPro" id="IPR052196">
    <property type="entry name" value="Bact_Kbp"/>
</dbReference>
<dbReference type="PANTHER" id="PTHR34700">
    <property type="entry name" value="POTASSIUM BINDING PROTEIN KBP"/>
    <property type="match status" value="1"/>
</dbReference>